<feature type="compositionally biased region" description="Low complexity" evidence="1">
    <location>
        <begin position="804"/>
        <end position="815"/>
    </location>
</feature>
<dbReference type="Pfam" id="PF19516">
    <property type="entry name" value="DUF6049"/>
    <property type="match status" value="1"/>
</dbReference>
<dbReference type="RefSeq" id="WP_158051204.1">
    <property type="nucleotide sequence ID" value="NZ_WBKB01000001.1"/>
</dbReference>
<evidence type="ECO:0000313" key="4">
    <source>
        <dbReference type="Proteomes" id="UP000433493"/>
    </source>
</evidence>
<dbReference type="OrthoDB" id="4985746at2"/>
<feature type="region of interest" description="Disordered" evidence="1">
    <location>
        <begin position="793"/>
        <end position="815"/>
    </location>
</feature>
<keyword evidence="4" id="KW-1185">Reference proteome</keyword>
<feature type="region of interest" description="Disordered" evidence="1">
    <location>
        <begin position="335"/>
        <end position="428"/>
    </location>
</feature>
<feature type="compositionally biased region" description="Low complexity" evidence="1">
    <location>
        <begin position="337"/>
        <end position="360"/>
    </location>
</feature>
<proteinExistence type="predicted"/>
<organism evidence="3 4">
    <name type="scientific">Gulosibacter chungangensis</name>
    <dbReference type="NCBI Taxonomy" id="979746"/>
    <lineage>
        <taxon>Bacteria</taxon>
        <taxon>Bacillati</taxon>
        <taxon>Actinomycetota</taxon>
        <taxon>Actinomycetes</taxon>
        <taxon>Micrococcales</taxon>
        <taxon>Microbacteriaceae</taxon>
        <taxon>Gulosibacter</taxon>
    </lineage>
</organism>
<sequence length="815" mass="85841">MSDAPHPRAPRLPWRHLLAAAVVALGLGGVTPLAPQGALATPQTGAVPGQDAGLSQDAVLGQDAQLEPTDLGDGVEGQLSADLVLHDGGALSPGEAVTATILLSNRTDQIASAGEISFHIDDETIDTRYDLTAWTENTQSFPDFSLGTEVYRQTVDQVHPGSTLEFTVTIPASATQFLAASSFGTRGLTLQWHADGGIAAQGRSSFVWDAESPANPVGISPVVPIVTDLGDEGLLDAVELEQLTAPEGDLTQLLDAVAGTSATLAIDPRLLVSIRALGADAPETAVAWLERLESLEDPSFALEFADASLTLQAQAGLEAPIETTGFRFETSQHEFFTEVQPTPTPTEPTGTETPGSTNGTDAPEVEGQADSTGELPLETSLTEPGETDPAQTNPSQTDPAQTGAGEPDADDAADEEEPILEPREAPEAEELLEFDYTRPDLSWPASGTVESLEALTDWGAETIILAGDQATSSPDRSATPSSQQQIAGTEVLVTDQTLDAAIASAVTAESTLEFQDASTDIASLLAVIAREAPNEVRQIVTVLPREALADPELLGELLAGLTDNSWTAIDAIPTRADDPSILPETELVPGGYAQETVTEFLELTSALERGMNLTALYEDPQAVDQELQVALLWTIRNSVIETDAWPGERAEFTEFATGVADEISIVGDSEIQLIGHESSLPLFIENASDRDVTVELRLRPTTGHLTVDEVTTVTIPAGTVTRATLPVQAIANGVSGVEATLWTTTNVQLNNSAEFVVNVNASLETVAVGILIGAGVLLFVLGIWRTIRRRTRDNAAEVEESSESESAPTESSNND</sequence>
<dbReference type="EMBL" id="WBKB01000001">
    <property type="protein sequence ID" value="KAB1645196.1"/>
    <property type="molecule type" value="Genomic_DNA"/>
</dbReference>
<dbReference type="InterPro" id="IPR046112">
    <property type="entry name" value="DUF6049"/>
</dbReference>
<evidence type="ECO:0000256" key="2">
    <source>
        <dbReference type="SAM" id="Phobius"/>
    </source>
</evidence>
<gene>
    <name evidence="3" type="ORF">F8O05_02780</name>
</gene>
<name>A0A7J5BFZ2_9MICO</name>
<keyword evidence="2" id="KW-0812">Transmembrane</keyword>
<reference evidence="3 4" key="1">
    <citation type="submission" date="2019-09" db="EMBL/GenBank/DDBJ databases">
        <title>Phylogeny of genus Pseudoclavibacter and closely related genus.</title>
        <authorList>
            <person name="Li Y."/>
        </authorList>
    </citation>
    <scope>NUCLEOTIDE SEQUENCE [LARGE SCALE GENOMIC DNA]</scope>
    <source>
        <strain evidence="3 4">KCTC 13959</strain>
    </source>
</reference>
<comment type="caution">
    <text evidence="3">The sequence shown here is derived from an EMBL/GenBank/DDBJ whole genome shotgun (WGS) entry which is preliminary data.</text>
</comment>
<feature type="compositionally biased region" description="Polar residues" evidence="1">
    <location>
        <begin position="389"/>
        <end position="400"/>
    </location>
</feature>
<protein>
    <submittedName>
        <fullName evidence="3">Uncharacterized protein</fullName>
    </submittedName>
</protein>
<dbReference type="AlphaFoldDB" id="A0A7J5BFZ2"/>
<dbReference type="Proteomes" id="UP000433493">
    <property type="component" value="Unassembled WGS sequence"/>
</dbReference>
<keyword evidence="2" id="KW-1133">Transmembrane helix</keyword>
<keyword evidence="2" id="KW-0472">Membrane</keyword>
<evidence type="ECO:0000256" key="1">
    <source>
        <dbReference type="SAM" id="MobiDB-lite"/>
    </source>
</evidence>
<feature type="compositionally biased region" description="Acidic residues" evidence="1">
    <location>
        <begin position="407"/>
        <end position="419"/>
    </location>
</feature>
<accession>A0A7J5BFZ2</accession>
<feature type="transmembrane region" description="Helical" evidence="2">
    <location>
        <begin position="766"/>
        <end position="784"/>
    </location>
</feature>
<evidence type="ECO:0000313" key="3">
    <source>
        <dbReference type="EMBL" id="KAB1645196.1"/>
    </source>
</evidence>
<dbReference type="PROSITE" id="PS51318">
    <property type="entry name" value="TAT"/>
    <property type="match status" value="1"/>
</dbReference>
<dbReference type="InterPro" id="IPR006311">
    <property type="entry name" value="TAT_signal"/>
</dbReference>